<organism evidence="3 4">
    <name type="scientific">Nonomuraea zeae</name>
    <dbReference type="NCBI Taxonomy" id="1642303"/>
    <lineage>
        <taxon>Bacteria</taxon>
        <taxon>Bacillati</taxon>
        <taxon>Actinomycetota</taxon>
        <taxon>Actinomycetes</taxon>
        <taxon>Streptosporangiales</taxon>
        <taxon>Streptosporangiaceae</taxon>
        <taxon>Nonomuraea</taxon>
    </lineage>
</organism>
<dbReference type="RefSeq" id="WP_138690816.1">
    <property type="nucleotide sequence ID" value="NZ_JBHSAZ010000107.1"/>
</dbReference>
<dbReference type="Pfam" id="PF00440">
    <property type="entry name" value="TetR_N"/>
    <property type="match status" value="1"/>
</dbReference>
<reference evidence="3 4" key="1">
    <citation type="submission" date="2019-05" db="EMBL/GenBank/DDBJ databases">
        <title>Draft genome sequence of Nonomuraea zeae DSM 100528.</title>
        <authorList>
            <person name="Saricaoglu S."/>
            <person name="Isik K."/>
        </authorList>
    </citation>
    <scope>NUCLEOTIDE SEQUENCE [LARGE SCALE GENOMIC DNA]</scope>
    <source>
        <strain evidence="3 4">DSM 100528</strain>
    </source>
</reference>
<dbReference type="InterPro" id="IPR009057">
    <property type="entry name" value="Homeodomain-like_sf"/>
</dbReference>
<sequence>MRAKEQILRAAERLFAERGFTVSLREISVAAGQRNHSAVQYHFGGKAGLIDALYEYRMAPLNLRRLQLIAGLRTGGLERDLPALVEAYVAPLAEHVLAHRGASWYLRFASRYVLSGGYRSWPYSSDHHPGASELFGLFLECLPALTGERLRVLHLHIVMVLADIEQRLTDPAFDDGLAAAALADLRTTALALLTAPPTPHAGGPERTPAG</sequence>
<dbReference type="Gene3D" id="1.10.357.10">
    <property type="entry name" value="Tetracycline Repressor, domain 2"/>
    <property type="match status" value="1"/>
</dbReference>
<feature type="domain" description="HTH tetR-type" evidence="2">
    <location>
        <begin position="7"/>
        <end position="53"/>
    </location>
</feature>
<dbReference type="InterPro" id="IPR001647">
    <property type="entry name" value="HTH_TetR"/>
</dbReference>
<dbReference type="InterPro" id="IPR050109">
    <property type="entry name" value="HTH-type_TetR-like_transc_reg"/>
</dbReference>
<evidence type="ECO:0000313" key="3">
    <source>
        <dbReference type="EMBL" id="TMR34135.1"/>
    </source>
</evidence>
<keyword evidence="1" id="KW-0238">DNA-binding</keyword>
<evidence type="ECO:0000259" key="2">
    <source>
        <dbReference type="Pfam" id="PF00440"/>
    </source>
</evidence>
<evidence type="ECO:0000256" key="1">
    <source>
        <dbReference type="ARBA" id="ARBA00023125"/>
    </source>
</evidence>
<keyword evidence="4" id="KW-1185">Reference proteome</keyword>
<dbReference type="GO" id="GO:0000976">
    <property type="term" value="F:transcription cis-regulatory region binding"/>
    <property type="evidence" value="ECO:0007669"/>
    <property type="project" value="TreeGrafter"/>
</dbReference>
<dbReference type="SUPFAM" id="SSF46689">
    <property type="entry name" value="Homeodomain-like"/>
    <property type="match status" value="1"/>
</dbReference>
<evidence type="ECO:0000313" key="4">
    <source>
        <dbReference type="Proteomes" id="UP000306628"/>
    </source>
</evidence>
<proteinExistence type="predicted"/>
<protein>
    <submittedName>
        <fullName evidence="3">Helix-turn-helix transcriptional regulator</fullName>
    </submittedName>
</protein>
<accession>A0A5S4GMG5</accession>
<dbReference type="Proteomes" id="UP000306628">
    <property type="component" value="Unassembled WGS sequence"/>
</dbReference>
<dbReference type="PANTHER" id="PTHR30055:SF235">
    <property type="entry name" value="TRANSCRIPTIONAL REGULATORY PROTEIN"/>
    <property type="match status" value="1"/>
</dbReference>
<dbReference type="PANTHER" id="PTHR30055">
    <property type="entry name" value="HTH-TYPE TRANSCRIPTIONAL REGULATOR RUTR"/>
    <property type="match status" value="1"/>
</dbReference>
<dbReference type="EMBL" id="VCKX01000048">
    <property type="protein sequence ID" value="TMR34135.1"/>
    <property type="molecule type" value="Genomic_DNA"/>
</dbReference>
<dbReference type="GO" id="GO:0003700">
    <property type="term" value="F:DNA-binding transcription factor activity"/>
    <property type="evidence" value="ECO:0007669"/>
    <property type="project" value="TreeGrafter"/>
</dbReference>
<name>A0A5S4GMG5_9ACTN</name>
<comment type="caution">
    <text evidence="3">The sequence shown here is derived from an EMBL/GenBank/DDBJ whole genome shotgun (WGS) entry which is preliminary data.</text>
</comment>
<dbReference type="OrthoDB" id="2356263at2"/>
<dbReference type="AlphaFoldDB" id="A0A5S4GMG5"/>
<gene>
    <name evidence="3" type="ORF">ETD85_17675</name>
</gene>